<evidence type="ECO:0000313" key="2">
    <source>
        <dbReference type="EMBL" id="TMW98242.1"/>
    </source>
</evidence>
<feature type="compositionally biased region" description="Polar residues" evidence="1">
    <location>
        <begin position="131"/>
        <end position="141"/>
    </location>
</feature>
<dbReference type="AlphaFoldDB" id="A0A6N2BRV5"/>
<reference evidence="2" key="1">
    <citation type="submission" date="2019-05" db="EMBL/GenBank/DDBJ databases">
        <title>The de novo reference genome and transcriptome assemblies of the wild tomato species Solanum chilense.</title>
        <authorList>
            <person name="Stam R."/>
            <person name="Nosenko T."/>
            <person name="Hoerger A.C."/>
            <person name="Stephan W."/>
            <person name="Seidel M.A."/>
            <person name="Kuhn J.M.M."/>
            <person name="Haberer G."/>
            <person name="Tellier A."/>
        </authorList>
    </citation>
    <scope>NUCLEOTIDE SEQUENCE</scope>
    <source>
        <tissue evidence="2">Mature leaves</tissue>
    </source>
</reference>
<comment type="caution">
    <text evidence="2">The sequence shown here is derived from an EMBL/GenBank/DDBJ whole genome shotgun (WGS) entry which is preliminary data.</text>
</comment>
<name>A0A6N2BRV5_SOLCI</name>
<gene>
    <name evidence="2" type="ORF">EJD97_004304</name>
</gene>
<evidence type="ECO:0000256" key="1">
    <source>
        <dbReference type="SAM" id="MobiDB-lite"/>
    </source>
</evidence>
<proteinExistence type="predicted"/>
<dbReference type="EMBL" id="RXGB01001597">
    <property type="protein sequence ID" value="TMW98242.1"/>
    <property type="molecule type" value="Genomic_DNA"/>
</dbReference>
<feature type="compositionally biased region" description="Polar residues" evidence="1">
    <location>
        <begin position="30"/>
        <end position="44"/>
    </location>
</feature>
<organism evidence="2">
    <name type="scientific">Solanum chilense</name>
    <name type="common">Tomato</name>
    <name type="synonym">Lycopersicon chilense</name>
    <dbReference type="NCBI Taxonomy" id="4083"/>
    <lineage>
        <taxon>Eukaryota</taxon>
        <taxon>Viridiplantae</taxon>
        <taxon>Streptophyta</taxon>
        <taxon>Embryophyta</taxon>
        <taxon>Tracheophyta</taxon>
        <taxon>Spermatophyta</taxon>
        <taxon>Magnoliopsida</taxon>
        <taxon>eudicotyledons</taxon>
        <taxon>Gunneridae</taxon>
        <taxon>Pentapetalae</taxon>
        <taxon>asterids</taxon>
        <taxon>lamiids</taxon>
        <taxon>Solanales</taxon>
        <taxon>Solanaceae</taxon>
        <taxon>Solanoideae</taxon>
        <taxon>Solaneae</taxon>
        <taxon>Solanum</taxon>
        <taxon>Solanum subgen. Lycopersicon</taxon>
    </lineage>
</organism>
<feature type="region of interest" description="Disordered" evidence="1">
    <location>
        <begin position="25"/>
        <end position="149"/>
    </location>
</feature>
<protein>
    <submittedName>
        <fullName evidence="2">Uncharacterized protein</fullName>
    </submittedName>
</protein>
<sequence>MLPSPAPFNVSTGIAVDNVGVAVGGVDGSGQETLRSNLISNKTGNPNVSNPDNDPSNPQGDILDEYKEPDSEDEYDVDTQSLVEGIEPGEEIGTDHQVQKGPLSDNSNMDEIRDVTGKQGLSPRGRKLLKQNKNTSISKPNTRARSRGF</sequence>
<accession>A0A6N2BRV5</accession>
<feature type="compositionally biased region" description="Low complexity" evidence="1">
    <location>
        <begin position="45"/>
        <end position="58"/>
    </location>
</feature>